<sequence length="553" mass="59727">MPKESDRLRQGSSQPALTQAAAAHKVRGGPQTNTQKSARSRALRGAQMSFFVPLFFGLVLTIFSVSVNSNIESNIIPQITTSFDTLDDVGWYGGAYLLAMSAVQPTFGRAYVYFSVKRTYISAMMLFSLGAVLSGSAVNSPMLIVGRVLAGAGSAGVFGGCFIITTFAVSAKMRPIFTAILAHSYNLFSILGPLIGIRLTEVKTWRWCYWMTLPINGLIILLIWLCFQEPESDNAKLVLSRKMKGIDPLGTLLLSGSMVCLFFVISWGGVAYPWSDSLVWGNILGLGLLITLYSVSQIILRTKASIPLHVVSQRSVFCSTAFIFFVSIVFYVHTYALDFYFQTVRSTSIEQSILNTLPYLFSNIVYAMVTAGAISALGIYFPFAWIGAALLAGGSVVIYTLSSKSSPNAWVGAEILAGLGLGCAVQIPFTAVQVVLNSEDARAGLSLVIGTQQLASALASFIVLNSYKDTLWATLPAALPQLDASLIINEDPSCLSNILPMALWPQVLSVLEGAIAKAFTLTFVAVGLAFISGLGLEWKHIRILEEEKRSSTI</sequence>
<feature type="transmembrane region" description="Helical" evidence="6">
    <location>
        <begin position="48"/>
        <end position="69"/>
    </location>
</feature>
<keyword evidence="3 6" id="KW-1133">Transmembrane helix</keyword>
<name>A0A0C3H1J1_OIDMZ</name>
<keyword evidence="4 6" id="KW-0472">Membrane</keyword>
<keyword evidence="2 6" id="KW-0812">Transmembrane</keyword>
<keyword evidence="9" id="KW-1185">Reference proteome</keyword>
<feature type="transmembrane region" description="Helical" evidence="6">
    <location>
        <begin position="209"/>
        <end position="227"/>
    </location>
</feature>
<feature type="transmembrane region" description="Helical" evidence="6">
    <location>
        <begin position="443"/>
        <end position="464"/>
    </location>
</feature>
<feature type="domain" description="Major facilitator superfamily (MFS) profile" evidence="7">
    <location>
        <begin position="50"/>
        <end position="553"/>
    </location>
</feature>
<dbReference type="InterPro" id="IPR036259">
    <property type="entry name" value="MFS_trans_sf"/>
</dbReference>
<evidence type="ECO:0000256" key="4">
    <source>
        <dbReference type="ARBA" id="ARBA00023136"/>
    </source>
</evidence>
<dbReference type="AlphaFoldDB" id="A0A0C3H1J1"/>
<feature type="transmembrane region" description="Helical" evidence="6">
    <location>
        <begin position="144"/>
        <end position="169"/>
    </location>
</feature>
<dbReference type="PANTHER" id="PTHR23501">
    <property type="entry name" value="MAJOR FACILITATOR SUPERFAMILY"/>
    <property type="match status" value="1"/>
</dbReference>
<feature type="transmembrane region" description="Helical" evidence="6">
    <location>
        <begin position="119"/>
        <end position="138"/>
    </location>
</feature>
<dbReference type="GO" id="GO:0005886">
    <property type="term" value="C:plasma membrane"/>
    <property type="evidence" value="ECO:0007669"/>
    <property type="project" value="TreeGrafter"/>
</dbReference>
<feature type="transmembrane region" description="Helical" evidence="6">
    <location>
        <begin position="89"/>
        <end position="107"/>
    </location>
</feature>
<dbReference type="EMBL" id="KN832882">
    <property type="protein sequence ID" value="KIM97224.1"/>
    <property type="molecule type" value="Genomic_DNA"/>
</dbReference>
<dbReference type="Proteomes" id="UP000054321">
    <property type="component" value="Unassembled WGS sequence"/>
</dbReference>
<feature type="transmembrane region" description="Helical" evidence="6">
    <location>
        <begin position="415"/>
        <end position="436"/>
    </location>
</feature>
<dbReference type="OrthoDB" id="10021397at2759"/>
<feature type="region of interest" description="Disordered" evidence="5">
    <location>
        <begin position="20"/>
        <end position="39"/>
    </location>
</feature>
<dbReference type="SUPFAM" id="SSF103473">
    <property type="entry name" value="MFS general substrate transporter"/>
    <property type="match status" value="1"/>
</dbReference>
<feature type="transmembrane region" description="Helical" evidence="6">
    <location>
        <begin position="514"/>
        <end position="536"/>
    </location>
</feature>
<accession>A0A0C3H1J1</accession>
<dbReference type="InterPro" id="IPR020846">
    <property type="entry name" value="MFS_dom"/>
</dbReference>
<feature type="transmembrane region" description="Helical" evidence="6">
    <location>
        <begin position="316"/>
        <end position="337"/>
    </location>
</feature>
<feature type="transmembrane region" description="Helical" evidence="6">
    <location>
        <begin position="176"/>
        <end position="197"/>
    </location>
</feature>
<comment type="subcellular location">
    <subcellularLocation>
        <location evidence="1">Membrane</location>
        <topology evidence="1">Multi-pass membrane protein</topology>
    </subcellularLocation>
</comment>
<dbReference type="PANTHER" id="PTHR23501:SF198">
    <property type="entry name" value="AZOLE RESISTANCE PROTEIN 1-RELATED"/>
    <property type="match status" value="1"/>
</dbReference>
<dbReference type="GO" id="GO:0022857">
    <property type="term" value="F:transmembrane transporter activity"/>
    <property type="evidence" value="ECO:0007669"/>
    <property type="project" value="InterPro"/>
</dbReference>
<reference evidence="8 9" key="1">
    <citation type="submission" date="2014-04" db="EMBL/GenBank/DDBJ databases">
        <authorList>
            <consortium name="DOE Joint Genome Institute"/>
            <person name="Kuo A."/>
            <person name="Martino E."/>
            <person name="Perotto S."/>
            <person name="Kohler A."/>
            <person name="Nagy L.G."/>
            <person name="Floudas D."/>
            <person name="Copeland A."/>
            <person name="Barry K.W."/>
            <person name="Cichocki N."/>
            <person name="Veneault-Fourrey C."/>
            <person name="LaButti K."/>
            <person name="Lindquist E.A."/>
            <person name="Lipzen A."/>
            <person name="Lundell T."/>
            <person name="Morin E."/>
            <person name="Murat C."/>
            <person name="Sun H."/>
            <person name="Tunlid A."/>
            <person name="Henrissat B."/>
            <person name="Grigoriev I.V."/>
            <person name="Hibbett D.S."/>
            <person name="Martin F."/>
            <person name="Nordberg H.P."/>
            <person name="Cantor M.N."/>
            <person name="Hua S.X."/>
        </authorList>
    </citation>
    <scope>NUCLEOTIDE SEQUENCE [LARGE SCALE GENOMIC DNA]</scope>
    <source>
        <strain evidence="8 9">Zn</strain>
    </source>
</reference>
<protein>
    <recommendedName>
        <fullName evidence="7">Major facilitator superfamily (MFS) profile domain-containing protein</fullName>
    </recommendedName>
</protein>
<feature type="transmembrane region" description="Helical" evidence="6">
    <location>
        <begin position="357"/>
        <end position="376"/>
    </location>
</feature>
<evidence type="ECO:0000256" key="1">
    <source>
        <dbReference type="ARBA" id="ARBA00004141"/>
    </source>
</evidence>
<feature type="transmembrane region" description="Helical" evidence="6">
    <location>
        <begin position="278"/>
        <end position="295"/>
    </location>
</feature>
<dbReference type="HOGENOM" id="CLU_000960_22_1_1"/>
<proteinExistence type="predicted"/>
<dbReference type="STRING" id="913774.A0A0C3H1J1"/>
<evidence type="ECO:0000256" key="2">
    <source>
        <dbReference type="ARBA" id="ARBA00022692"/>
    </source>
</evidence>
<dbReference type="Gene3D" id="1.20.1250.20">
    <property type="entry name" value="MFS general substrate transporter like domains"/>
    <property type="match status" value="1"/>
</dbReference>
<gene>
    <name evidence="8" type="ORF">OIDMADRAFT_44092</name>
</gene>
<organism evidence="8 9">
    <name type="scientific">Oidiodendron maius (strain Zn)</name>
    <dbReference type="NCBI Taxonomy" id="913774"/>
    <lineage>
        <taxon>Eukaryota</taxon>
        <taxon>Fungi</taxon>
        <taxon>Dikarya</taxon>
        <taxon>Ascomycota</taxon>
        <taxon>Pezizomycotina</taxon>
        <taxon>Leotiomycetes</taxon>
        <taxon>Leotiomycetes incertae sedis</taxon>
        <taxon>Myxotrichaceae</taxon>
        <taxon>Oidiodendron</taxon>
    </lineage>
</organism>
<feature type="transmembrane region" description="Helical" evidence="6">
    <location>
        <begin position="248"/>
        <end position="272"/>
    </location>
</feature>
<reference evidence="9" key="2">
    <citation type="submission" date="2015-01" db="EMBL/GenBank/DDBJ databases">
        <title>Evolutionary Origins and Diversification of the Mycorrhizal Mutualists.</title>
        <authorList>
            <consortium name="DOE Joint Genome Institute"/>
            <consortium name="Mycorrhizal Genomics Consortium"/>
            <person name="Kohler A."/>
            <person name="Kuo A."/>
            <person name="Nagy L.G."/>
            <person name="Floudas D."/>
            <person name="Copeland A."/>
            <person name="Barry K.W."/>
            <person name="Cichocki N."/>
            <person name="Veneault-Fourrey C."/>
            <person name="LaButti K."/>
            <person name="Lindquist E.A."/>
            <person name="Lipzen A."/>
            <person name="Lundell T."/>
            <person name="Morin E."/>
            <person name="Murat C."/>
            <person name="Riley R."/>
            <person name="Ohm R."/>
            <person name="Sun H."/>
            <person name="Tunlid A."/>
            <person name="Henrissat B."/>
            <person name="Grigoriev I.V."/>
            <person name="Hibbett D.S."/>
            <person name="Martin F."/>
        </authorList>
    </citation>
    <scope>NUCLEOTIDE SEQUENCE [LARGE SCALE GENOMIC DNA]</scope>
    <source>
        <strain evidence="9">Zn</strain>
    </source>
</reference>
<evidence type="ECO:0000256" key="3">
    <source>
        <dbReference type="ARBA" id="ARBA00022989"/>
    </source>
</evidence>
<dbReference type="InParanoid" id="A0A0C3H1J1"/>
<evidence type="ECO:0000259" key="7">
    <source>
        <dbReference type="PROSITE" id="PS50850"/>
    </source>
</evidence>
<evidence type="ECO:0000313" key="8">
    <source>
        <dbReference type="EMBL" id="KIM97224.1"/>
    </source>
</evidence>
<evidence type="ECO:0000313" key="9">
    <source>
        <dbReference type="Proteomes" id="UP000054321"/>
    </source>
</evidence>
<evidence type="ECO:0000256" key="6">
    <source>
        <dbReference type="SAM" id="Phobius"/>
    </source>
</evidence>
<dbReference type="InterPro" id="IPR011701">
    <property type="entry name" value="MFS"/>
</dbReference>
<dbReference type="PROSITE" id="PS50850">
    <property type="entry name" value="MFS"/>
    <property type="match status" value="1"/>
</dbReference>
<evidence type="ECO:0000256" key="5">
    <source>
        <dbReference type="SAM" id="MobiDB-lite"/>
    </source>
</evidence>
<feature type="transmembrane region" description="Helical" evidence="6">
    <location>
        <begin position="383"/>
        <end position="403"/>
    </location>
</feature>
<dbReference type="Pfam" id="PF07690">
    <property type="entry name" value="MFS_1"/>
    <property type="match status" value="1"/>
</dbReference>